<comment type="caution">
    <text evidence="2">The sequence shown here is derived from an EMBL/GenBank/DDBJ whole genome shotgun (WGS) entry which is preliminary data.</text>
</comment>
<reference evidence="2" key="1">
    <citation type="submission" date="2023-06" db="EMBL/GenBank/DDBJ databases">
        <authorList>
            <person name="Delattre M."/>
        </authorList>
    </citation>
    <scope>NUCLEOTIDE SEQUENCE</scope>
    <source>
        <strain evidence="2">AF72</strain>
    </source>
</reference>
<evidence type="ECO:0000313" key="3">
    <source>
        <dbReference type="Proteomes" id="UP001177023"/>
    </source>
</evidence>
<name>A0AA36D6L5_9BILA</name>
<feature type="region of interest" description="Disordered" evidence="1">
    <location>
        <begin position="270"/>
        <end position="296"/>
    </location>
</feature>
<feature type="region of interest" description="Disordered" evidence="1">
    <location>
        <begin position="112"/>
        <end position="153"/>
    </location>
</feature>
<evidence type="ECO:0000313" key="2">
    <source>
        <dbReference type="EMBL" id="CAJ0581005.1"/>
    </source>
</evidence>
<protein>
    <submittedName>
        <fullName evidence="2">Uncharacterized protein</fullName>
    </submittedName>
</protein>
<dbReference type="AlphaFoldDB" id="A0AA36D6L5"/>
<sequence>MNHISIHDDYPAAPMELSLDTAWMQQTNQGPPMSYNSDTNQSPDQYCNDRWEAIPAGVTLSPLGSPVMYLLDSSAQPSTTPQFDTYSEEWFYPDINEQAFEVSYISPKQNLTTQSPLRDEGYQSATEAPKNKRLGIPEPPKGLGQKTSGAGCPPKHQINFNKLTLEQKKIRNKIWTEKWPEYAELVNTQAEPKVAADFANEVWVIVLKRLRNQISVKQSRNGKQDKFQEFADLMEGLVEEAEDDAGTFAAAMLKKLKKFEAKHKLGVLEMLRGSKKEETKRKAGTRRRGGASSSRD</sequence>
<gene>
    <name evidence="2" type="ORF">MSPICULIGERA_LOCUS19174</name>
</gene>
<proteinExistence type="predicted"/>
<accession>A0AA36D6L5</accession>
<evidence type="ECO:0000256" key="1">
    <source>
        <dbReference type="SAM" id="MobiDB-lite"/>
    </source>
</evidence>
<feature type="compositionally biased region" description="Basic and acidic residues" evidence="1">
    <location>
        <begin position="272"/>
        <end position="281"/>
    </location>
</feature>
<dbReference type="EMBL" id="CATQJA010002662">
    <property type="protein sequence ID" value="CAJ0581005.1"/>
    <property type="molecule type" value="Genomic_DNA"/>
</dbReference>
<feature type="non-terminal residue" evidence="2">
    <location>
        <position position="1"/>
    </location>
</feature>
<keyword evidence="3" id="KW-1185">Reference proteome</keyword>
<organism evidence="2 3">
    <name type="scientific">Mesorhabditis spiculigera</name>
    <dbReference type="NCBI Taxonomy" id="96644"/>
    <lineage>
        <taxon>Eukaryota</taxon>
        <taxon>Metazoa</taxon>
        <taxon>Ecdysozoa</taxon>
        <taxon>Nematoda</taxon>
        <taxon>Chromadorea</taxon>
        <taxon>Rhabditida</taxon>
        <taxon>Rhabditina</taxon>
        <taxon>Rhabditomorpha</taxon>
        <taxon>Rhabditoidea</taxon>
        <taxon>Rhabditidae</taxon>
        <taxon>Mesorhabditinae</taxon>
        <taxon>Mesorhabditis</taxon>
    </lineage>
</organism>
<dbReference type="Proteomes" id="UP001177023">
    <property type="component" value="Unassembled WGS sequence"/>
</dbReference>